<gene>
    <name evidence="1" type="ORF">ABA45_12575</name>
</gene>
<dbReference type="PANTHER" id="PTHR22602">
    <property type="entry name" value="TRANSFERASE CAF17, MITOCHONDRIAL-RELATED"/>
    <property type="match status" value="1"/>
</dbReference>
<sequence>MAPSIANGIAEQALPENNWAELSDRLMLTVSGAGTEKFLQGQFSQNVSEITAGKSLHAAASNRKGRAYALVRMVRHDGDILMDFSRELADATEAELRKYLMLFRGTTMTRLAASKIIGIFGSELAQAVAGEQAALVNDLRQPGDTLFTGYGHLILLEPSIEGPTRYELWSTDGALPDALETNNQCSLATWQAGQIAAGVPWLTSATVGAYVPQMLNWQHLGGVHFKKGCYTGQEIIARMHFLGQLKKSLYRLAVTADAEPTVGDAISNGERNVGEVVNILQTGPQQYHLLAVIRHNAANGPLILADSGGASLQLCPLTYAVPEREQPQNVADT</sequence>
<dbReference type="PANTHER" id="PTHR22602:SF0">
    <property type="entry name" value="TRANSFERASE CAF17, MITOCHONDRIAL-RELATED"/>
    <property type="match status" value="1"/>
</dbReference>
<dbReference type="GO" id="GO:0016226">
    <property type="term" value="P:iron-sulfur cluster assembly"/>
    <property type="evidence" value="ECO:0007669"/>
    <property type="project" value="TreeGrafter"/>
</dbReference>
<dbReference type="Proteomes" id="UP000036406">
    <property type="component" value="Chromosome"/>
</dbReference>
<dbReference type="PATRIC" id="fig|330734.3.peg.2635"/>
<dbReference type="SUPFAM" id="SSF101790">
    <property type="entry name" value="Aminomethyltransferase beta-barrel domain"/>
    <property type="match status" value="1"/>
</dbReference>
<dbReference type="STRING" id="330734.ABA45_12575"/>
<dbReference type="SUPFAM" id="SSF103025">
    <property type="entry name" value="Folate-binding domain"/>
    <property type="match status" value="1"/>
</dbReference>
<dbReference type="Gene3D" id="2.40.30.160">
    <property type="match status" value="1"/>
</dbReference>
<dbReference type="AlphaFoldDB" id="A0A0H4IHJ5"/>
<keyword evidence="2" id="KW-1185">Reference proteome</keyword>
<proteinExistence type="predicted"/>
<dbReference type="NCBIfam" id="TIGR03317">
    <property type="entry name" value="ygfZ_signature"/>
    <property type="match status" value="1"/>
</dbReference>
<dbReference type="InterPro" id="IPR017703">
    <property type="entry name" value="YgfZ/GCV_T_CS"/>
</dbReference>
<organism evidence="1 2">
    <name type="scientific">Marinobacter psychrophilus</name>
    <dbReference type="NCBI Taxonomy" id="330734"/>
    <lineage>
        <taxon>Bacteria</taxon>
        <taxon>Pseudomonadati</taxon>
        <taxon>Pseudomonadota</taxon>
        <taxon>Gammaproteobacteria</taxon>
        <taxon>Pseudomonadales</taxon>
        <taxon>Marinobacteraceae</taxon>
        <taxon>Marinobacter</taxon>
    </lineage>
</organism>
<protein>
    <submittedName>
        <fullName evidence="1">Glycine cleavage system protein T</fullName>
    </submittedName>
</protein>
<dbReference type="InterPro" id="IPR029043">
    <property type="entry name" value="GcvT/YgfZ_C"/>
</dbReference>
<evidence type="ECO:0000313" key="2">
    <source>
        <dbReference type="Proteomes" id="UP000036406"/>
    </source>
</evidence>
<reference evidence="1 2" key="1">
    <citation type="submission" date="2015-05" db="EMBL/GenBank/DDBJ databases">
        <title>Complete genome of Marinobacter psychrophilus strain 20041T isolated from sea-ice of the Canadian Basin.</title>
        <authorList>
            <person name="Song L."/>
            <person name="Ren L."/>
            <person name="Yu Y."/>
            <person name="Wang X."/>
        </authorList>
    </citation>
    <scope>NUCLEOTIDE SEQUENCE [LARGE SCALE GENOMIC DNA]</scope>
    <source>
        <strain evidence="1 2">20041</strain>
    </source>
</reference>
<accession>A0A0H4IHJ5</accession>
<dbReference type="EMBL" id="CP011494">
    <property type="protein sequence ID" value="AKO54352.1"/>
    <property type="molecule type" value="Genomic_DNA"/>
</dbReference>
<dbReference type="InterPro" id="IPR045179">
    <property type="entry name" value="YgfZ/GcvT"/>
</dbReference>
<evidence type="ECO:0000313" key="1">
    <source>
        <dbReference type="EMBL" id="AKO54352.1"/>
    </source>
</evidence>
<name>A0A0H4IHJ5_9GAMM</name>
<dbReference type="KEGG" id="mpq:ABA45_12575"/>
<dbReference type="Gene3D" id="3.30.70.1400">
    <property type="entry name" value="Aminomethyltransferase beta-barrel domains"/>
    <property type="match status" value="1"/>
</dbReference>